<name>A0A6P3RNI9_PTEVA</name>
<dbReference type="OrthoDB" id="2117703at2759"/>
<evidence type="ECO:0000256" key="1">
    <source>
        <dbReference type="SAM" id="MobiDB-lite"/>
    </source>
</evidence>
<feature type="region of interest" description="Disordered" evidence="1">
    <location>
        <begin position="51"/>
        <end position="80"/>
    </location>
</feature>
<evidence type="ECO:0000259" key="2">
    <source>
        <dbReference type="Pfam" id="PF24923"/>
    </source>
</evidence>
<feature type="compositionally biased region" description="Basic residues" evidence="1">
    <location>
        <begin position="58"/>
        <end position="77"/>
    </location>
</feature>
<sequence length="723" mass="82489">MIERGLIPPTAKIAFQNPPIIPRAAPLHNFDEAHKVPTAAPFASTEKPQLIPEEVKLSPKKQRSKGKGKRSRGHRDKKVCNLSTPASGALKSPWDYDFVIYNGVIDKTAPDFLAFKKHFSLSWGSIFSLLEHIEKFLRDYAIPEVKIKGNNLVALLPEFELKNKLTRYDLLSVSENPVHIQKMLNLPGQRYKGQDGLYKAASKIQATWKCYKARKFFLMFRQHKWASGVITIAWLLHCHKARLKKILEESRERHLQNFRIRAKHLAANWNRIRTSRRTIIHIPSLGYSQPVRENIADFNTQQNMQLGRLCDILDANVSVIYICSHQMNDELLLYYHKILSLQAAVKSGNLEDRSDLQDRFKIITPEAINIFTMIEQLSQLVTDHLEIQRWLFKMDYEFGGNGTAFCDILSHLKCRKWVLQESRKYGRRDWNKKWAQEPALVKISEELAGILAQHAQPVNEKRFPTWRKFLHTFLIQGGVVEAYPPAESVTNLTVDMLIEPSGEIRVLSTGDQLHAEGPFISSGTTVPQTSVDPQVLSSLCLQIGKACKMRSVVGYFSIDLVTFIDPSTLEQQVWATGLDIAYSDQLALTQLTLYLTDGHLDCRFSTLKVPRFVPNKEKKTGRLNALSVPVSNRSFLILGYHIGQHKLCLLTIGEDLQGVLMTFARNLFIIHQEISAPNMQGETNFKATINDIEVILGVTEENKMRFEEELQSKDDKKLSKPDK</sequence>
<dbReference type="Proteomes" id="UP000515202">
    <property type="component" value="Unplaced"/>
</dbReference>
<dbReference type="GeneID" id="105309728"/>
<dbReference type="KEGG" id="pvp:105309728"/>
<dbReference type="InterPro" id="IPR056855">
    <property type="entry name" value="ATP-grasp_IQCH"/>
</dbReference>
<dbReference type="InterPro" id="IPR038752">
    <property type="entry name" value="IQCH"/>
</dbReference>
<keyword evidence="3" id="KW-1185">Reference proteome</keyword>
<gene>
    <name evidence="4" type="primary">LOC105309728</name>
</gene>
<evidence type="ECO:0000313" key="4">
    <source>
        <dbReference type="RefSeq" id="XP_011384228.2"/>
    </source>
</evidence>
<organism evidence="3 4">
    <name type="scientific">Pteropus vampyrus</name>
    <name type="common">Large flying fox</name>
    <dbReference type="NCBI Taxonomy" id="132908"/>
    <lineage>
        <taxon>Eukaryota</taxon>
        <taxon>Metazoa</taxon>
        <taxon>Chordata</taxon>
        <taxon>Craniata</taxon>
        <taxon>Vertebrata</taxon>
        <taxon>Euteleostomi</taxon>
        <taxon>Mammalia</taxon>
        <taxon>Eutheria</taxon>
        <taxon>Laurasiatheria</taxon>
        <taxon>Chiroptera</taxon>
        <taxon>Yinpterochiroptera</taxon>
        <taxon>Pteropodoidea</taxon>
        <taxon>Pteropodidae</taxon>
        <taxon>Pteropodinae</taxon>
        <taxon>Pteropus</taxon>
    </lineage>
</organism>
<feature type="domain" description="IQCH-like ATP-grasp" evidence="2">
    <location>
        <begin position="372"/>
        <end position="603"/>
    </location>
</feature>
<dbReference type="RefSeq" id="XP_011384228.2">
    <property type="nucleotide sequence ID" value="XM_011385926.2"/>
</dbReference>
<accession>A0A6P3RNI9</accession>
<reference evidence="4" key="1">
    <citation type="submission" date="2025-08" db="UniProtKB">
        <authorList>
            <consortium name="RefSeq"/>
        </authorList>
    </citation>
    <scope>IDENTIFICATION</scope>
    <source>
        <tissue evidence="4">Kidney</tissue>
    </source>
</reference>
<dbReference type="Pfam" id="PF24923">
    <property type="entry name" value="ATP-grasp_IQCH"/>
    <property type="match status" value="1"/>
</dbReference>
<dbReference type="CDD" id="cd23767">
    <property type="entry name" value="IQCD"/>
    <property type="match status" value="1"/>
</dbReference>
<evidence type="ECO:0000313" key="3">
    <source>
        <dbReference type="Proteomes" id="UP000515202"/>
    </source>
</evidence>
<dbReference type="PROSITE" id="PS50096">
    <property type="entry name" value="IQ"/>
    <property type="match status" value="1"/>
</dbReference>
<dbReference type="PANTHER" id="PTHR14465:SF0">
    <property type="entry name" value="IQ DOMAIN-CONTAINING PROTEIN H"/>
    <property type="match status" value="1"/>
</dbReference>
<protein>
    <submittedName>
        <fullName evidence="4">IQ domain-containing protein H-like</fullName>
    </submittedName>
</protein>
<dbReference type="AlphaFoldDB" id="A0A6P3RNI9"/>
<dbReference type="PANTHER" id="PTHR14465">
    <property type="entry name" value="IQ DOMAIN-CONTAINING PROTEIN H"/>
    <property type="match status" value="1"/>
</dbReference>
<proteinExistence type="predicted"/>